<feature type="coiled-coil region" evidence="1">
    <location>
        <begin position="1778"/>
        <end position="1812"/>
    </location>
</feature>
<dbReference type="OrthoDB" id="9781691at2"/>
<dbReference type="Proteomes" id="UP000198983">
    <property type="component" value="Chromosome I"/>
</dbReference>
<dbReference type="Pfam" id="PF18276">
    <property type="entry name" value="TcA_TcB_BD"/>
    <property type="match status" value="1"/>
</dbReference>
<feature type="coiled-coil region" evidence="1">
    <location>
        <begin position="2651"/>
        <end position="2699"/>
    </location>
</feature>
<accession>A0A1H1TTN5</accession>
<keyword evidence="1" id="KW-0175">Coiled coil</keyword>
<proteinExistence type="predicted"/>
<dbReference type="InterPro" id="IPR040840">
    <property type="entry name" value="TcA_TcB_BD"/>
</dbReference>
<dbReference type="Pfam" id="PF20220">
    <property type="entry name" value="ABC_toxin_N"/>
    <property type="match status" value="1"/>
</dbReference>
<evidence type="ECO:0000313" key="6">
    <source>
        <dbReference type="Proteomes" id="UP000198983"/>
    </source>
</evidence>
<keyword evidence="6" id="KW-1185">Reference proteome</keyword>
<gene>
    <name evidence="5" type="ORF">SAMN04489717_3337</name>
</gene>
<evidence type="ECO:0000259" key="4">
    <source>
        <dbReference type="Pfam" id="PF20220"/>
    </source>
</evidence>
<dbReference type="EMBL" id="LT629732">
    <property type="protein sequence ID" value="SDS63633.1"/>
    <property type="molecule type" value="Genomic_DNA"/>
</dbReference>
<dbReference type="RefSeq" id="WP_092654575.1">
    <property type="nucleotide sequence ID" value="NZ_LT629732.1"/>
</dbReference>
<feature type="domain" description="ABC toxin N-terminal" evidence="4">
    <location>
        <begin position="1658"/>
        <end position="1782"/>
    </location>
</feature>
<evidence type="ECO:0000259" key="3">
    <source>
        <dbReference type="Pfam" id="PF18413"/>
    </source>
</evidence>
<dbReference type="STRING" id="117157.SAMN04489717_3337"/>
<dbReference type="InterPro" id="IPR041079">
    <property type="entry name" value="Neuraminidase-like"/>
</dbReference>
<name>A0A1H1TTN5_9ACTN</name>
<feature type="domain" description="Tc toxin complex TcA C-terminal TcB-binding" evidence="2">
    <location>
        <begin position="2670"/>
        <end position="2957"/>
    </location>
</feature>
<reference evidence="5 6" key="1">
    <citation type="submission" date="2016-10" db="EMBL/GenBank/DDBJ databases">
        <authorList>
            <person name="de Groot N.N."/>
        </authorList>
    </citation>
    <scope>NUCLEOTIDE SEQUENCE [LARGE SCALE GENOMIC DNA]</scope>
    <source>
        <strain evidence="5 6">DSM 22024</strain>
    </source>
</reference>
<evidence type="ECO:0000313" key="5">
    <source>
        <dbReference type="EMBL" id="SDS63633.1"/>
    </source>
</evidence>
<dbReference type="Pfam" id="PF18413">
    <property type="entry name" value="Neuraminidase"/>
    <property type="match status" value="1"/>
</dbReference>
<organism evidence="5 6">
    <name type="scientific">Actinopolymorpha singaporensis</name>
    <dbReference type="NCBI Taxonomy" id="117157"/>
    <lineage>
        <taxon>Bacteria</taxon>
        <taxon>Bacillati</taxon>
        <taxon>Actinomycetota</taxon>
        <taxon>Actinomycetes</taxon>
        <taxon>Propionibacteriales</taxon>
        <taxon>Actinopolymorphaceae</taxon>
        <taxon>Actinopolymorpha</taxon>
    </lineage>
</organism>
<evidence type="ECO:0008006" key="7">
    <source>
        <dbReference type="Google" id="ProtNLM"/>
    </source>
</evidence>
<evidence type="ECO:0000256" key="1">
    <source>
        <dbReference type="SAM" id="Coils"/>
    </source>
</evidence>
<feature type="domain" description="Neuraminidase-like" evidence="3">
    <location>
        <begin position="1812"/>
        <end position="1934"/>
    </location>
</feature>
<protein>
    <recommendedName>
        <fullName evidence="7">Virulence plasmid A protein</fullName>
    </recommendedName>
</protein>
<sequence length="3128" mass="346976">MPLLSIPVRGRITDAQGQSLPRALVRTFAALPEQPDRAVAEATTNARGVYATKFAHERDLLPLVYVEVLLDDRLLGRSQSVAIENSEVRIDLQVDVTPSPGPVEPEPTDGRRRVYGTVRDEFGDLLREGTVTAFDRDLRNEQKLGSARLRDGQYEIFYTQDQFAKADKGWADVVVKVFGVDGALRHTSGISFDAPEDLRLDVTLQGRAYVGPSEWEALNTDLLPLLDDVPPTDLREDDDFQDVSFLATETGTARLTIAVWSACYRLAAKVAHEQAGQNRADIPAEAFFAFLRQGQPSIFYDALLPDMQHPDRRALLEEKLVRGIAALTTDIQKSLLTGAIELNYVPARLAPAIDGVLGALEGLRVVYTADVTLGGGKGTVGQMLTLTPEIDPRQRTEFLSAFAAHSGPLDTFWKEIEENQVLAPDVAKRVRQTFRVGALTRNHVPLVDAMVKMLDSGEVSGPRDFARLDEAAWQTFLTTPRADGTVVGTPANVDGNTPEEQAATFSTILSQQFERAYATTAFSAKLQRSEAPPIGSKSDIVTFLDANPGFQLDRFRIDHYLTEHPESTADIADPDAMVASLQPVQRLFKLTPKFESVTALMHNNLDSAQDIYFLGQGQLLTALKGSSINSLEAKQLYRKAENAYALSLAMFADLNANVIGLQPFGVPNFVLPSLDKAKVEALPSLRTLFGTLDYCECADCRSVYSPAAYFVDAMRFLGARGTQGTGIHAGKTIQDVLLERRPDLGEIELSCENTTTPLPYIDLVNEVLEDAIAPPAQIVLNAALEPDLLEGPIRPSVLTGLRAASIPIDDNARVYAPDSRGAWVVRDGQRAYTITRTGPDLTLRRTRQTFLSAAELRANPEYTNDSAYDLLRTQVFPLDLPFDLWHLQSRTYLDRLGVPQPRFFELFQQRASDDVTLSPTDRQIDAAWLGLTGIEQRILTGTLTGKQSWDYWGLAETGNDVPSPDNPADTTANLTGGWIDVLSHVPVLLNRAAISYTELLQLIDTRYVNPERSLGIETTDTNTNSCDLSTFTVTNLTQAVLDRAHRFLRLWRQIPDLTMWELDLLLPDADPDPGTIDKQITDAALGDLSQLTRLRTRTGLDWRVLASFYANIDTVVDLDHGLEGAPPVQTLYARLFRNRLVDAVAPFPADPAGLTGTVADFVPGLLAAFRIREEDLALVLADLGLALTSPLTLEVLSKLHRIVVLAGACELKVDGFLRLKRLWGQDPFASPAATRAFLELADTVGASGFTVVELDYLLAHRFTANSGVALEDKAIVTVLQVLRDGLQRISDDVRRKDEETAQAYVTSKIGLAPALRKDADQTAALALIDGTWVGTPAAHDALIDTLFAGLLDLPTAKAKLAPLPAGLSPADKQTAVDARFAYVAPVLEGMLLRTQTDAYVHQQVAGALDVDVPSATALLDTLHVPSGTVSLLRTLTDTRLIEHLPDGSYRYALKEADFPEAFKGLRLLHKDTLLMERLGMTASDVLWWLAPGHATGLGWPEPGNLPIDTTTSVPIAKWVALVRFLAWRKKLPVSDLTALEFADGVLDPAHPSADDLAGLARLTAVDPADLTALATAFHWLDTSAAFDVVKDRLRRPDNLVRLTDAAQALRKLGVQATRALDWAKPEPTPLIAEGLKQAMKAKYDLPQWQQVIGPVQDVFREKKRDAMVSYLVTHPDQAAGHGWADANGLYSAYLIDVEMNSPMLTSRIKQAASSTQLFVQRCLLNLEKDILAKTDLDPKWKQWAWMKRYRVWEANRKVFLYPENWIEPELRDEKSPFFVELEQELMQQDVTLETAEDAYRNYLEKLDKVANLEIRAMFDEPLSQDENVLHVFGRTRSSTGPEYFYRRRINNARWTAWEAVPLDITGNHLVAAVHNHRLSLLWPQLLEKAIAPSSVPTPSQNSTSTVQAPYKYWEVRQFWSELKKGKWTPKVLSDSFHTVPFSSVSGVDGISFRTRLVPYVQVRMFGSTGSYAPIGAQVFDKLGRQVTAGTAGGYEHLIAGPESWYRANLLSHRTANQYVYYGSVEESGKPHQLTPNENAAPIHLLGKVAPDNTFTVIDSQAAAFPVTGSFFTWDPRHTYFVDFVYRKDWSYFSAAWHERVTSSFQYFVHYHPFVDLFTKELNIWGLGGVLNRRIQVDPTSIPGSPAPFNFADYVPDDANVAADRPVENVDFSYKGAYSPYNWELFFHVPFLIANKLASNQRFEEALQWFHYIFDPTSTDTAAADPDTPQQKFWITKPFYETTKADYYKQKIENMLLAIAKGDAELKAQVDEWRDHPFNPHLIARMRTVAYQKNVLIKYLQMLIAWGDQLFGQDTIETINEAAQLYVLADSILGPRPRGVPRRNENPIKTFYQLKQDGIDPFGNVLKQVENLAPTVPSTGGLGEEAPELPRLDVLYFGIPHNDQLLTLWDTVADRMYKIRNSLNLQGVFRSLALFEPPIDPAALVRAAAAGLDVGSVLADVNAAMPVYRFQYTVQRAKETCAKVEALGNALLAALEKRDAEALGLLRSSQEQIMLDQVRLVRTQQVSEAEATRSGLELAKAVVEDRRDHFKKLIDDGWNAGEQAWLGLTTAAMTLETAGTVLNTLSASISLVPDVDAGAAGFGASPTVKLKFGGKNISNSAGKAAEVLKGVASVLSMGAGMAATVGSFDRRSQDWEHQKSQAEKEIAECERQIAAAEIRRLIAEQELANHDRQIEHAQAQDEFLHSKFTNKELYDWVVAQLSTVYFQSYQLAYDLAKRAERCFRYELGLSDSTYIRFGYWDSLRKGLLSGEKLAYDLQRLETAYSEQNRREYELTKHVSIGALDPVALMKLRRNGECFVDLPEALFDMDYPGHYFRRIKSVGLSIPAVAGPYTTVACTLTMTSNSVRKDSTLLGGKYLRDTAAPDPRFVDERAGIQSIATSTGRNDAGLFELNFRDERYLPFEGAGAVSSWHLKLNADLPQFDYDTISDAVLHIGYTAREGGGALRAKAVEEFNKKLDALALAESRTGLFRVLDLRREYPDKFYRFLHPANPADDQALMLDDLAERLPYFTRAFPTKKAVKLEVVAHMKDDATYKAQLSPLGTTPADELTVAPDPTYMGLHRATKDLAGSEVPFGAWTLKLRADGATDFRSLAPDAVDELFLVVNYTVA</sequence>
<dbReference type="InterPro" id="IPR046839">
    <property type="entry name" value="ABC_toxin_N"/>
</dbReference>
<evidence type="ECO:0000259" key="2">
    <source>
        <dbReference type="Pfam" id="PF18276"/>
    </source>
</evidence>